<protein>
    <submittedName>
        <fullName evidence="1">Uncharacterized protein</fullName>
    </submittedName>
</protein>
<dbReference type="KEGG" id="nani:NCTC12227_01494"/>
<proteinExistence type="predicted"/>
<evidence type="ECO:0000313" key="1">
    <source>
        <dbReference type="EMBL" id="VEJ21739.1"/>
    </source>
</evidence>
<dbReference type="STRING" id="326522.BWD08_09235"/>
<accession>A0A448UCX0</accession>
<dbReference type="Proteomes" id="UP000268229">
    <property type="component" value="Chromosome"/>
</dbReference>
<gene>
    <name evidence="1" type="ORF">NCTC12227_01494</name>
</gene>
<organism evidence="1 2">
    <name type="scientific">Neisseria animaloris</name>
    <dbReference type="NCBI Taxonomy" id="326522"/>
    <lineage>
        <taxon>Bacteria</taxon>
        <taxon>Pseudomonadati</taxon>
        <taxon>Pseudomonadota</taxon>
        <taxon>Betaproteobacteria</taxon>
        <taxon>Neisseriales</taxon>
        <taxon>Neisseriaceae</taxon>
        <taxon>Neisseria</taxon>
    </lineage>
</organism>
<name>A0A448UCX0_9NEIS</name>
<reference evidence="1 2" key="1">
    <citation type="submission" date="2018-12" db="EMBL/GenBank/DDBJ databases">
        <authorList>
            <consortium name="Pathogen Informatics"/>
        </authorList>
    </citation>
    <scope>NUCLEOTIDE SEQUENCE [LARGE SCALE GENOMIC DNA]</scope>
    <source>
        <strain evidence="1 2">NCTC12227</strain>
    </source>
</reference>
<sequence>MPSAFYLSMSMQIFALGMQNFSPYFALKKKNFAQIETEPLKIYFSFLRIKYKAVIFRFESKIRDKSHLNMTFTKKICTVHFNWQGSMSDVIRSYRFFTE</sequence>
<evidence type="ECO:0000313" key="2">
    <source>
        <dbReference type="Proteomes" id="UP000268229"/>
    </source>
</evidence>
<dbReference type="EMBL" id="LR134516">
    <property type="protein sequence ID" value="VEJ21739.1"/>
    <property type="molecule type" value="Genomic_DNA"/>
</dbReference>
<keyword evidence="2" id="KW-1185">Reference proteome</keyword>
<dbReference type="AlphaFoldDB" id="A0A448UCX0"/>